<dbReference type="InterPro" id="IPR013320">
    <property type="entry name" value="ConA-like_dom_sf"/>
</dbReference>
<dbReference type="InterPro" id="IPR050546">
    <property type="entry name" value="Glycosyl_Hydrlase_16"/>
</dbReference>
<dbReference type="EC" id="3.2.1.6" evidence="4"/>
<protein>
    <recommendedName>
        <fullName evidence="4">endo-1,3(4)-beta-glucanase</fullName>
        <ecNumber evidence="4">3.2.1.6</ecNumber>
    </recommendedName>
</protein>
<evidence type="ECO:0000256" key="12">
    <source>
        <dbReference type="ARBA" id="ARBA00023277"/>
    </source>
</evidence>
<feature type="signal peptide" evidence="17">
    <location>
        <begin position="1"/>
        <end position="24"/>
    </location>
</feature>
<keyword evidence="20" id="KW-1185">Reference proteome</keyword>
<comment type="similarity">
    <text evidence="3">Belongs to the glycosyl hydrolase 16 family.</text>
</comment>
<dbReference type="InterPro" id="IPR000757">
    <property type="entry name" value="Beta-glucanase-like"/>
</dbReference>
<keyword evidence="19" id="KW-0430">Lectin</keyword>
<keyword evidence="10" id="KW-0472">Membrane</keyword>
<reference evidence="19 20" key="1">
    <citation type="journal article" date="2018" name="Front. Microbiol.">
        <title>Genomic and genetic insights into a cosmopolitan fungus, Paecilomyces variotii (Eurotiales).</title>
        <authorList>
            <person name="Urquhart A.S."/>
            <person name="Mondo S.J."/>
            <person name="Makela M.R."/>
            <person name="Hane J.K."/>
            <person name="Wiebenga A."/>
            <person name="He G."/>
            <person name="Mihaltcheva S."/>
            <person name="Pangilinan J."/>
            <person name="Lipzen A."/>
            <person name="Barry K."/>
            <person name="de Vries R.P."/>
            <person name="Grigoriev I.V."/>
            <person name="Idnurm A."/>
        </authorList>
    </citation>
    <scope>NUCLEOTIDE SEQUENCE [LARGE SCALE GENOMIC DNA]</scope>
    <source>
        <strain evidence="19 20">CBS 101075</strain>
    </source>
</reference>
<dbReference type="GO" id="GO:0052861">
    <property type="term" value="F:endo-1,3(4)-beta-glucanase activity"/>
    <property type="evidence" value="ECO:0007669"/>
    <property type="project" value="UniProtKB-EC"/>
</dbReference>
<keyword evidence="6" id="KW-0336">GPI-anchor</keyword>
<dbReference type="Pfam" id="PF26113">
    <property type="entry name" value="GH16_XgeA"/>
    <property type="match status" value="1"/>
</dbReference>
<evidence type="ECO:0000259" key="18">
    <source>
        <dbReference type="PROSITE" id="PS51762"/>
    </source>
</evidence>
<feature type="domain" description="GH16" evidence="18">
    <location>
        <begin position="1"/>
        <end position="292"/>
    </location>
</feature>
<dbReference type="RefSeq" id="XP_028484978.1">
    <property type="nucleotide sequence ID" value="XM_028626999.1"/>
</dbReference>
<dbReference type="VEuPathDB" id="FungiDB:C8Q69DRAFT_289318"/>
<keyword evidence="12" id="KW-0119">Carbohydrate metabolism</keyword>
<dbReference type="PANTHER" id="PTHR10963:SF58">
    <property type="entry name" value="ENDO-1,3(4)-BETA-GLUCANASE XGEA"/>
    <property type="match status" value="1"/>
</dbReference>
<keyword evidence="5" id="KW-1003">Cell membrane</keyword>
<dbReference type="Gene3D" id="2.60.120.200">
    <property type="match status" value="1"/>
</dbReference>
<evidence type="ECO:0000313" key="20">
    <source>
        <dbReference type="Proteomes" id="UP000283841"/>
    </source>
</evidence>
<dbReference type="GO" id="GO:0005886">
    <property type="term" value="C:plasma membrane"/>
    <property type="evidence" value="ECO:0007669"/>
    <property type="project" value="UniProtKB-SubCell"/>
</dbReference>
<dbReference type="AlphaFoldDB" id="A0A443HU41"/>
<feature type="region of interest" description="Disordered" evidence="16">
    <location>
        <begin position="355"/>
        <end position="415"/>
    </location>
</feature>
<dbReference type="PROSITE" id="PS51762">
    <property type="entry name" value="GH16_2"/>
    <property type="match status" value="1"/>
</dbReference>
<evidence type="ECO:0000256" key="14">
    <source>
        <dbReference type="ARBA" id="ARBA00023295"/>
    </source>
</evidence>
<dbReference type="FunFam" id="2.60.120.200:FF:000114">
    <property type="entry name" value="Probable endo-1,3(4)-beta-glucanase NFIA_089530"/>
    <property type="match status" value="1"/>
</dbReference>
<evidence type="ECO:0000256" key="4">
    <source>
        <dbReference type="ARBA" id="ARBA00012599"/>
    </source>
</evidence>
<evidence type="ECO:0000256" key="11">
    <source>
        <dbReference type="ARBA" id="ARBA00023180"/>
    </source>
</evidence>
<proteinExistence type="inferred from homology"/>
<dbReference type="EMBL" id="RCNU01000006">
    <property type="protein sequence ID" value="RWQ95333.1"/>
    <property type="molecule type" value="Genomic_DNA"/>
</dbReference>
<feature type="chain" id="PRO_5019099774" description="endo-1,3(4)-beta-glucanase" evidence="17">
    <location>
        <begin position="25"/>
        <end position="581"/>
    </location>
</feature>
<sequence>MLSSSPFPSVGALFLSCLVASTVAHPYAKRISNEYSLSKSVDGSNFFDNFEFSAGEDPTHGFVTYLTQEAAQQQGLVNITSSGSVYMGVDSHTILDPTSGPGRSSVRVQSKKTYTNGLFVVDIQHMPESACGIWPAFWSVGSNWPSGGEIDIIEGVNMATQNEMVLHTQGDCKITNTVMTGALTADQCSVADSTSGCTIEGTEDSFGTGFNDVQGGVYAMEWTDDFIKIWFFQRNAIPQSIQDGKPDTSTFGTPMGNFQGSCNMTEEFLAQTFIFDTTFCGDWAGNVFGSTQCVMSNPDSALESCVNYVALNPTAYTQAYWEINSIKIYQESTASGSLSASVSQASTATASAATTEVPVSASSSEANPVPETTTATPTVAVTSQSTSDAAASSDIPATGSEAASPSTAPGAPVTPTVPSSLTAAISATLSDAPAARESTTTDFVTSYTTICPYETGTAASVAAPPSSATSPAVVVSAEPTLNGASSAAPMGGNNSKAPSPSGRVPLVSSSPVVSPSPSSFYSSNSTYRSSSAIFAFQPSTTAASPTEPSASPSAAVFTGAASKLTTGFSAIAGSMVLALMI</sequence>
<evidence type="ECO:0000256" key="15">
    <source>
        <dbReference type="ARBA" id="ARBA00023326"/>
    </source>
</evidence>
<keyword evidence="7 17" id="KW-0732">Signal</keyword>
<evidence type="ECO:0000256" key="16">
    <source>
        <dbReference type="SAM" id="MobiDB-lite"/>
    </source>
</evidence>
<evidence type="ECO:0000256" key="1">
    <source>
        <dbReference type="ARBA" id="ARBA00000124"/>
    </source>
</evidence>
<dbReference type="GO" id="GO:0030245">
    <property type="term" value="P:cellulose catabolic process"/>
    <property type="evidence" value="ECO:0007669"/>
    <property type="project" value="UniProtKB-KW"/>
</dbReference>
<feature type="compositionally biased region" description="Low complexity" evidence="16">
    <location>
        <begin position="498"/>
        <end position="509"/>
    </location>
</feature>
<comment type="caution">
    <text evidence="19">The sequence shown here is derived from an EMBL/GenBank/DDBJ whole genome shotgun (WGS) entry which is preliminary data.</text>
</comment>
<dbReference type="Proteomes" id="UP000283841">
    <property type="component" value="Unassembled WGS sequence"/>
</dbReference>
<evidence type="ECO:0000256" key="10">
    <source>
        <dbReference type="ARBA" id="ARBA00023136"/>
    </source>
</evidence>
<dbReference type="SUPFAM" id="SSF49899">
    <property type="entry name" value="Concanavalin A-like lectins/glucanases"/>
    <property type="match status" value="1"/>
</dbReference>
<evidence type="ECO:0000256" key="13">
    <source>
        <dbReference type="ARBA" id="ARBA00023288"/>
    </source>
</evidence>
<evidence type="ECO:0000256" key="5">
    <source>
        <dbReference type="ARBA" id="ARBA00022475"/>
    </source>
</evidence>
<evidence type="ECO:0000256" key="17">
    <source>
        <dbReference type="SAM" id="SignalP"/>
    </source>
</evidence>
<keyword evidence="8" id="KW-0378">Hydrolase</keyword>
<evidence type="ECO:0000313" key="19">
    <source>
        <dbReference type="EMBL" id="RWQ95333.1"/>
    </source>
</evidence>
<dbReference type="GO" id="GO:0030246">
    <property type="term" value="F:carbohydrate binding"/>
    <property type="evidence" value="ECO:0007669"/>
    <property type="project" value="UniProtKB-KW"/>
</dbReference>
<feature type="region of interest" description="Disordered" evidence="16">
    <location>
        <begin position="484"/>
        <end position="509"/>
    </location>
</feature>
<dbReference type="CDD" id="cd02181">
    <property type="entry name" value="GH16_fungal_Lam16A_glucanase"/>
    <property type="match status" value="1"/>
</dbReference>
<evidence type="ECO:0000256" key="6">
    <source>
        <dbReference type="ARBA" id="ARBA00022622"/>
    </source>
</evidence>
<evidence type="ECO:0000256" key="2">
    <source>
        <dbReference type="ARBA" id="ARBA00004609"/>
    </source>
</evidence>
<keyword evidence="9" id="KW-0136">Cellulose degradation</keyword>
<comment type="subcellular location">
    <subcellularLocation>
        <location evidence="2">Cell membrane</location>
        <topology evidence="2">Lipid-anchor</topology>
        <topology evidence="2">GPI-anchor</topology>
    </subcellularLocation>
</comment>
<evidence type="ECO:0000256" key="9">
    <source>
        <dbReference type="ARBA" id="ARBA00023001"/>
    </source>
</evidence>
<keyword evidence="14" id="KW-0326">Glycosidase</keyword>
<accession>A0A443HU41</accession>
<dbReference type="STRING" id="264951.A0A443HU41"/>
<name>A0A443HU41_BYSSP</name>
<organism evidence="19 20">
    <name type="scientific">Byssochlamys spectabilis</name>
    <name type="common">Paecilomyces variotii</name>
    <dbReference type="NCBI Taxonomy" id="264951"/>
    <lineage>
        <taxon>Eukaryota</taxon>
        <taxon>Fungi</taxon>
        <taxon>Dikarya</taxon>
        <taxon>Ascomycota</taxon>
        <taxon>Pezizomycotina</taxon>
        <taxon>Eurotiomycetes</taxon>
        <taxon>Eurotiomycetidae</taxon>
        <taxon>Eurotiales</taxon>
        <taxon>Thermoascaceae</taxon>
        <taxon>Paecilomyces</taxon>
    </lineage>
</organism>
<dbReference type="PANTHER" id="PTHR10963">
    <property type="entry name" value="GLYCOSYL HYDROLASE-RELATED"/>
    <property type="match status" value="1"/>
</dbReference>
<evidence type="ECO:0000256" key="7">
    <source>
        <dbReference type="ARBA" id="ARBA00022729"/>
    </source>
</evidence>
<dbReference type="GeneID" id="39596276"/>
<dbReference type="GO" id="GO:0098552">
    <property type="term" value="C:side of membrane"/>
    <property type="evidence" value="ECO:0007669"/>
    <property type="project" value="UniProtKB-KW"/>
</dbReference>
<keyword evidence="11" id="KW-0325">Glycoprotein</keyword>
<evidence type="ECO:0000256" key="3">
    <source>
        <dbReference type="ARBA" id="ARBA00006865"/>
    </source>
</evidence>
<comment type="catalytic activity">
    <reaction evidence="1">
        <text>Endohydrolysis of (1-&gt;3)- or (1-&gt;4)-linkages in beta-D-glucans when the glucose residue whose reducing group is involved in the linkage to be hydrolyzed is itself substituted at C-3.</text>
        <dbReference type="EC" id="3.2.1.6"/>
    </reaction>
</comment>
<keyword evidence="15" id="KW-0624">Polysaccharide degradation</keyword>
<evidence type="ECO:0000256" key="8">
    <source>
        <dbReference type="ARBA" id="ARBA00022801"/>
    </source>
</evidence>
<gene>
    <name evidence="19" type="ORF">C8Q69DRAFT_289318</name>
</gene>
<keyword evidence="13" id="KW-0449">Lipoprotein</keyword>